<evidence type="ECO:0000259" key="2">
    <source>
        <dbReference type="PROSITE" id="PS50106"/>
    </source>
</evidence>
<gene>
    <name evidence="3" type="ORF">LNTAR_03584</name>
</gene>
<dbReference type="InterPro" id="IPR009003">
    <property type="entry name" value="Peptidase_S1_PA"/>
</dbReference>
<comment type="caution">
    <text evidence="3">The sequence shown here is derived from an EMBL/GenBank/DDBJ whole genome shotgun (WGS) entry which is preliminary data.</text>
</comment>
<dbReference type="EMBL" id="ABCK01000032">
    <property type="protein sequence ID" value="EDM25328.1"/>
    <property type="molecule type" value="Genomic_DNA"/>
</dbReference>
<dbReference type="Gene3D" id="2.40.10.10">
    <property type="entry name" value="Trypsin-like serine proteases"/>
    <property type="match status" value="2"/>
</dbReference>
<dbReference type="PANTHER" id="PTHR22939">
    <property type="entry name" value="SERINE PROTEASE FAMILY S1C HTRA-RELATED"/>
    <property type="match status" value="1"/>
</dbReference>
<accession>A6DSS5</accession>
<dbReference type="InterPro" id="IPR043504">
    <property type="entry name" value="Peptidase_S1_PA_chymotrypsin"/>
</dbReference>
<organism evidence="3 4">
    <name type="scientific">Lentisphaera araneosa HTCC2155</name>
    <dbReference type="NCBI Taxonomy" id="313628"/>
    <lineage>
        <taxon>Bacteria</taxon>
        <taxon>Pseudomonadati</taxon>
        <taxon>Lentisphaerota</taxon>
        <taxon>Lentisphaeria</taxon>
        <taxon>Lentisphaerales</taxon>
        <taxon>Lentisphaeraceae</taxon>
        <taxon>Lentisphaera</taxon>
    </lineage>
</organism>
<dbReference type="SUPFAM" id="SSF50156">
    <property type="entry name" value="PDZ domain-like"/>
    <property type="match status" value="2"/>
</dbReference>
<dbReference type="GO" id="GO:0008236">
    <property type="term" value="F:serine-type peptidase activity"/>
    <property type="evidence" value="ECO:0007669"/>
    <property type="project" value="UniProtKB-KW"/>
</dbReference>
<dbReference type="STRING" id="313628.LNTAR_03584"/>
<proteinExistence type="inferred from homology"/>
<dbReference type="PROSITE" id="PS50106">
    <property type="entry name" value="PDZ"/>
    <property type="match status" value="2"/>
</dbReference>
<dbReference type="Gene3D" id="2.30.42.10">
    <property type="match status" value="2"/>
</dbReference>
<keyword evidence="4" id="KW-1185">Reference proteome</keyword>
<evidence type="ECO:0000313" key="3">
    <source>
        <dbReference type="EMBL" id="EDM25328.1"/>
    </source>
</evidence>
<dbReference type="PANTHER" id="PTHR22939:SF129">
    <property type="entry name" value="SERINE PROTEASE HTRA2, MITOCHONDRIAL"/>
    <property type="match status" value="1"/>
</dbReference>
<sequence>MKLYLSLCFLFIAQLSAKQADIRVLHELQGTVSSIAEKSSKGFLYMEISHVNKGKTQAIPITGLLMDKKGHIATLYLDQKRFVSCSVWIDEQEYKASYLYSDKLKGFTILKLDAEAPIDKLIPASFGDPTLLKNGEFIISVTPTNPDFGQIPFVNLCSVAGTLESNRDLIYVNGISKHRAAGTAPVGMPFLNLKGKVIGLYVGNGVIMSDSFEKGCRKLLDKIEKGEDLNDPSDVPWDGFSYKVINQDFSEAMGVSQESILVTRVIDDSPASKAGLKAGDIITAIDNKPFTRKGRPVLSQARKLLDAEIGRECPITFERDGKKLTGVISFIKKPKSDSISVDELGLTINNITPIDFYSYRLHKKSGVLVSSIEKGSPAATSTYFGRPLISPGDIIMEIDHQEINNIQDLRKIINEIRLAKKNEVLIKLLDGSVSKFVSLNTAIGQKTKKADK</sequence>
<dbReference type="Pfam" id="PF00595">
    <property type="entry name" value="PDZ"/>
    <property type="match status" value="1"/>
</dbReference>
<evidence type="ECO:0000256" key="1">
    <source>
        <dbReference type="ARBA" id="ARBA00010541"/>
    </source>
</evidence>
<dbReference type="InterPro" id="IPR036034">
    <property type="entry name" value="PDZ_sf"/>
</dbReference>
<comment type="similarity">
    <text evidence="1">Belongs to the peptidase S1C family.</text>
</comment>
<feature type="domain" description="PDZ" evidence="2">
    <location>
        <begin position="327"/>
        <end position="406"/>
    </location>
</feature>
<reference evidence="3 4" key="1">
    <citation type="journal article" date="2010" name="J. Bacteriol.">
        <title>Genome sequence of Lentisphaera araneosa HTCC2155T, the type species of the order Lentisphaerales in the phylum Lentisphaerae.</title>
        <authorList>
            <person name="Thrash J.C."/>
            <person name="Cho J.C."/>
            <person name="Vergin K.L."/>
            <person name="Morris R.M."/>
            <person name="Giovannoni S.J."/>
        </authorList>
    </citation>
    <scope>NUCLEOTIDE SEQUENCE [LARGE SCALE GENOMIC DNA]</scope>
    <source>
        <strain evidence="3 4">HTCC2155</strain>
    </source>
</reference>
<dbReference type="Proteomes" id="UP000004947">
    <property type="component" value="Unassembled WGS sequence"/>
</dbReference>
<dbReference type="InterPro" id="IPR001478">
    <property type="entry name" value="PDZ"/>
</dbReference>
<dbReference type="SMART" id="SM00228">
    <property type="entry name" value="PDZ"/>
    <property type="match status" value="2"/>
</dbReference>
<dbReference type="RefSeq" id="WP_007280884.1">
    <property type="nucleotide sequence ID" value="NZ_ABCK01000032.1"/>
</dbReference>
<dbReference type="OrthoDB" id="109450at2"/>
<evidence type="ECO:0000313" key="4">
    <source>
        <dbReference type="Proteomes" id="UP000004947"/>
    </source>
</evidence>
<dbReference type="Pfam" id="PF17820">
    <property type="entry name" value="PDZ_6"/>
    <property type="match status" value="1"/>
</dbReference>
<protein>
    <submittedName>
        <fullName evidence="3">Peptidase S1C, Do</fullName>
    </submittedName>
</protein>
<dbReference type="AlphaFoldDB" id="A6DSS5"/>
<dbReference type="SUPFAM" id="SSF50494">
    <property type="entry name" value="Trypsin-like serine proteases"/>
    <property type="match status" value="1"/>
</dbReference>
<dbReference type="InterPro" id="IPR041489">
    <property type="entry name" value="PDZ_6"/>
</dbReference>
<dbReference type="eggNOG" id="COG0265">
    <property type="taxonomic scope" value="Bacteria"/>
</dbReference>
<name>A6DSS5_9BACT</name>
<feature type="domain" description="PDZ" evidence="2">
    <location>
        <begin position="241"/>
        <end position="290"/>
    </location>
</feature>